<dbReference type="EMBL" id="UZAU01000606">
    <property type="status" value="NOT_ANNOTATED_CDS"/>
    <property type="molecule type" value="Genomic_DNA"/>
</dbReference>
<evidence type="ECO:0000313" key="2">
    <source>
        <dbReference type="EnsemblPlants" id="cds.evm.model.06.1419"/>
    </source>
</evidence>
<dbReference type="OMA" id="MHANDGG"/>
<evidence type="ECO:0000256" key="1">
    <source>
        <dbReference type="SAM" id="MobiDB-lite"/>
    </source>
</evidence>
<dbReference type="Proteomes" id="UP000596661">
    <property type="component" value="Chromosome 6"/>
</dbReference>
<proteinExistence type="predicted"/>
<organism evidence="2 3">
    <name type="scientific">Cannabis sativa</name>
    <name type="common">Hemp</name>
    <name type="synonym">Marijuana</name>
    <dbReference type="NCBI Taxonomy" id="3483"/>
    <lineage>
        <taxon>Eukaryota</taxon>
        <taxon>Viridiplantae</taxon>
        <taxon>Streptophyta</taxon>
        <taxon>Embryophyta</taxon>
        <taxon>Tracheophyta</taxon>
        <taxon>Spermatophyta</taxon>
        <taxon>Magnoliopsida</taxon>
        <taxon>eudicotyledons</taxon>
        <taxon>Gunneridae</taxon>
        <taxon>Pentapetalae</taxon>
        <taxon>rosids</taxon>
        <taxon>fabids</taxon>
        <taxon>Rosales</taxon>
        <taxon>Cannabaceae</taxon>
        <taxon>Cannabis</taxon>
    </lineage>
</organism>
<evidence type="ECO:0000313" key="3">
    <source>
        <dbReference type="Proteomes" id="UP000596661"/>
    </source>
</evidence>
<reference evidence="2" key="2">
    <citation type="submission" date="2021-03" db="UniProtKB">
        <authorList>
            <consortium name="EnsemblPlants"/>
        </authorList>
    </citation>
    <scope>IDENTIFICATION</scope>
</reference>
<keyword evidence="3" id="KW-1185">Reference proteome</keyword>
<dbReference type="AlphaFoldDB" id="A0A803PUE0"/>
<reference evidence="2" key="1">
    <citation type="submission" date="2018-11" db="EMBL/GenBank/DDBJ databases">
        <authorList>
            <person name="Grassa J C."/>
        </authorList>
    </citation>
    <scope>NUCLEOTIDE SEQUENCE [LARGE SCALE GENOMIC DNA]</scope>
</reference>
<accession>A0A803PUE0</accession>
<dbReference type="EnsemblPlants" id="evm.model.06.1419">
    <property type="protein sequence ID" value="cds.evm.model.06.1419"/>
    <property type="gene ID" value="evm.TU.06.1419"/>
</dbReference>
<feature type="region of interest" description="Disordered" evidence="1">
    <location>
        <begin position="12"/>
        <end position="52"/>
    </location>
</feature>
<feature type="compositionally biased region" description="Polar residues" evidence="1">
    <location>
        <begin position="40"/>
        <end position="52"/>
    </location>
</feature>
<dbReference type="Gramene" id="evm.model.06.1419">
    <property type="protein sequence ID" value="cds.evm.model.06.1419"/>
    <property type="gene ID" value="evm.TU.06.1419"/>
</dbReference>
<protein>
    <submittedName>
        <fullName evidence="2">Uncharacterized protein</fullName>
    </submittedName>
</protein>
<sequence>MTSKTICFCIPSRKKKQGKEPSTSHGRSKKREPEVVGPAGTQNEGNYDGATTSSDAAGMAAVMVTTAATVSAMHANDGGSTHGGGDGEGLALGVSCMNLALSLGKGRMPLKWHDDSPSTCVIAYLSVGNWVSSTLY</sequence>
<name>A0A803PUE0_CANSA</name>